<dbReference type="NCBIfam" id="TIGR02532">
    <property type="entry name" value="IV_pilin_GFxxxE"/>
    <property type="match status" value="1"/>
</dbReference>
<evidence type="ECO:0000313" key="2">
    <source>
        <dbReference type="EMBL" id="TKB55987.1"/>
    </source>
</evidence>
<dbReference type="InterPro" id="IPR012902">
    <property type="entry name" value="N_methyl_site"/>
</dbReference>
<dbReference type="Pfam" id="PF07963">
    <property type="entry name" value="N_methyl"/>
    <property type="match status" value="1"/>
</dbReference>
<comment type="caution">
    <text evidence="2">The sequence shown here is derived from an EMBL/GenBank/DDBJ whole genome shotgun (WGS) entry which is preliminary data.</text>
</comment>
<dbReference type="Proteomes" id="UP000305675">
    <property type="component" value="Unassembled WGS sequence"/>
</dbReference>
<proteinExistence type="predicted"/>
<dbReference type="EMBL" id="SWCJ01000004">
    <property type="protein sequence ID" value="TKB55987.1"/>
    <property type="molecule type" value="Genomic_DNA"/>
</dbReference>
<name>A0A4U1BPU3_9GAMM</name>
<feature type="transmembrane region" description="Helical" evidence="1">
    <location>
        <begin position="12"/>
        <end position="31"/>
    </location>
</feature>
<dbReference type="OrthoDB" id="5593857at2"/>
<keyword evidence="1" id="KW-0812">Transmembrane</keyword>
<evidence type="ECO:0000256" key="1">
    <source>
        <dbReference type="SAM" id="Phobius"/>
    </source>
</evidence>
<protein>
    <submittedName>
        <fullName evidence="2">Type II secretion system protein</fullName>
    </submittedName>
</protein>
<keyword evidence="1" id="KW-1133">Transmembrane helix</keyword>
<evidence type="ECO:0000313" key="3">
    <source>
        <dbReference type="Proteomes" id="UP000305675"/>
    </source>
</evidence>
<keyword evidence="1" id="KW-0472">Membrane</keyword>
<gene>
    <name evidence="2" type="ORF">FCL42_07145</name>
</gene>
<dbReference type="RefSeq" id="WP_136862716.1">
    <property type="nucleotide sequence ID" value="NZ_SWCJ01000004.1"/>
</dbReference>
<reference evidence="2 3" key="1">
    <citation type="submission" date="2019-04" db="EMBL/GenBank/DDBJ databases">
        <authorList>
            <person name="Hwang J.C."/>
        </authorList>
    </citation>
    <scope>NUCLEOTIDE SEQUENCE [LARGE SCALE GENOMIC DNA]</scope>
    <source>
        <strain evidence="2 3">IMCC35002</strain>
    </source>
</reference>
<keyword evidence="3" id="KW-1185">Reference proteome</keyword>
<dbReference type="AlphaFoldDB" id="A0A4U1BPU3"/>
<sequence length="160" mass="17485">MNAKRGFTLMEMVVGLIMLAIALVMLASVIFPQAQRSAQNISQARAAQLSEMVMAELMGRSFDRNTPNGGGAVSSLNCTKVSTGTDPKQWQFFEDFNGFNGDANDWLGANFDRYRIAIQVDCYSSTVGSVAWSQGSKRALVTITAPEGSSFEFELMRGNY</sequence>
<organism evidence="2 3">
    <name type="scientific">Ferrimonas aestuarii</name>
    <dbReference type="NCBI Taxonomy" id="2569539"/>
    <lineage>
        <taxon>Bacteria</taxon>
        <taxon>Pseudomonadati</taxon>
        <taxon>Pseudomonadota</taxon>
        <taxon>Gammaproteobacteria</taxon>
        <taxon>Alteromonadales</taxon>
        <taxon>Ferrimonadaceae</taxon>
        <taxon>Ferrimonas</taxon>
    </lineage>
</organism>
<accession>A0A4U1BPU3</accession>